<evidence type="ECO:0000313" key="1">
    <source>
        <dbReference type="EMBL" id="MBC9785108.1"/>
    </source>
</evidence>
<accession>A0ABR7T528</accession>
<name>A0ABR7T528_HELCL</name>
<proteinExistence type="predicted"/>
<protein>
    <submittedName>
        <fullName evidence="1">Phage tail assembly chaperone</fullName>
    </submittedName>
</protein>
<dbReference type="InterPro" id="IPR019056">
    <property type="entry name" value="Phage_TAC_6"/>
</dbReference>
<dbReference type="Pfam" id="PF09550">
    <property type="entry name" value="Phage_TAC_6"/>
    <property type="match status" value="1"/>
</dbReference>
<organism evidence="1 2">
    <name type="scientific">Heliobacterium chlorum</name>
    <dbReference type="NCBI Taxonomy" id="2698"/>
    <lineage>
        <taxon>Bacteria</taxon>
        <taxon>Bacillati</taxon>
        <taxon>Bacillota</taxon>
        <taxon>Clostridia</taxon>
        <taxon>Eubacteriales</taxon>
        <taxon>Heliobacteriaceae</taxon>
        <taxon>Heliobacterium</taxon>
    </lineage>
</organism>
<evidence type="ECO:0000313" key="2">
    <source>
        <dbReference type="Proteomes" id="UP000617402"/>
    </source>
</evidence>
<dbReference type="EMBL" id="JACVHF010000010">
    <property type="protein sequence ID" value="MBC9785108.1"/>
    <property type="molecule type" value="Genomic_DNA"/>
</dbReference>
<sequence length="114" mass="13073">MTRSDWTLLRQAAFGSLRITSNEFWQLTLTELLDILESVHENESKRQEAEYLRTAWLAANLMNATGNVKRPVTPDMLLGKEVDAKRVPRTDQIRTMEELQRKFNGPAPCAKEAL</sequence>
<comment type="caution">
    <text evidence="1">The sequence shown here is derived from an EMBL/GenBank/DDBJ whole genome shotgun (WGS) entry which is preliminary data.</text>
</comment>
<gene>
    <name evidence="1" type="ORF">H1S01_11375</name>
</gene>
<dbReference type="Proteomes" id="UP000617402">
    <property type="component" value="Unassembled WGS sequence"/>
</dbReference>
<reference evidence="1 2" key="1">
    <citation type="submission" date="2020-07" db="EMBL/GenBank/DDBJ databases">
        <title>Draft whole-genome sequence of Heliobacterium chlorum DSM 3682, type strain.</title>
        <authorList>
            <person name="Kyndt J.A."/>
            <person name="Meyer T.E."/>
            <person name="Imhoff J.F."/>
        </authorList>
    </citation>
    <scope>NUCLEOTIDE SEQUENCE [LARGE SCALE GENOMIC DNA]</scope>
    <source>
        <strain evidence="1 2">DSM 3682</strain>
    </source>
</reference>
<keyword evidence="2" id="KW-1185">Reference proteome</keyword>